<feature type="domain" description="Arm DNA-binding" evidence="1">
    <location>
        <begin position="2"/>
        <end position="79"/>
    </location>
</feature>
<proteinExistence type="predicted"/>
<keyword evidence="3" id="KW-1185">Reference proteome</keyword>
<dbReference type="AlphaFoldDB" id="A0AAE3UGM3"/>
<comment type="caution">
    <text evidence="2">The sequence shown here is derived from an EMBL/GenBank/DDBJ whole genome shotgun (WGS) entry which is preliminary data.</text>
</comment>
<accession>A0AAE3UGM3</accession>
<dbReference type="Proteomes" id="UP001232063">
    <property type="component" value="Unassembled WGS sequence"/>
</dbReference>
<gene>
    <name evidence="2" type="ORF">QNI22_22445</name>
</gene>
<dbReference type="EMBL" id="JASJOU010000008">
    <property type="protein sequence ID" value="MDJ1503446.1"/>
    <property type="molecule type" value="Genomic_DNA"/>
</dbReference>
<protein>
    <recommendedName>
        <fullName evidence="1">Arm DNA-binding domain-containing protein</fullName>
    </recommendedName>
</protein>
<reference evidence="2" key="1">
    <citation type="submission" date="2023-05" db="EMBL/GenBank/DDBJ databases">
        <authorList>
            <person name="Zhang X."/>
        </authorList>
    </citation>
    <scope>NUCLEOTIDE SEQUENCE</scope>
    <source>
        <strain evidence="2">BD1B2-1</strain>
    </source>
</reference>
<sequence>MRKNQTKKISVSVYVSITHSGLKSEDFSSFIKVLREYWNSKSQLIMSGTEEAMADDERLILMRTDIKQCYNELLKEGKTPKAIAIREMYLKKTQHLFL</sequence>
<evidence type="ECO:0000259" key="1">
    <source>
        <dbReference type="Pfam" id="PF17293"/>
    </source>
</evidence>
<evidence type="ECO:0000313" key="2">
    <source>
        <dbReference type="EMBL" id="MDJ1503446.1"/>
    </source>
</evidence>
<dbReference type="Pfam" id="PF17293">
    <property type="entry name" value="Arm-DNA-bind_5"/>
    <property type="match status" value="1"/>
</dbReference>
<organism evidence="2 3">
    <name type="scientific">Xanthocytophaga agilis</name>
    <dbReference type="NCBI Taxonomy" id="3048010"/>
    <lineage>
        <taxon>Bacteria</taxon>
        <taxon>Pseudomonadati</taxon>
        <taxon>Bacteroidota</taxon>
        <taxon>Cytophagia</taxon>
        <taxon>Cytophagales</taxon>
        <taxon>Rhodocytophagaceae</taxon>
        <taxon>Xanthocytophaga</taxon>
    </lineage>
</organism>
<dbReference type="InterPro" id="IPR035386">
    <property type="entry name" value="Arm-DNA-bind_5"/>
</dbReference>
<evidence type="ECO:0000313" key="3">
    <source>
        <dbReference type="Proteomes" id="UP001232063"/>
    </source>
</evidence>
<name>A0AAE3UGM3_9BACT</name>
<dbReference type="RefSeq" id="WP_314514061.1">
    <property type="nucleotide sequence ID" value="NZ_JASJOU010000008.1"/>
</dbReference>